<comment type="caution">
    <text evidence="2">The sequence shown here is derived from an EMBL/GenBank/DDBJ whole genome shotgun (WGS) entry which is preliminary data.</text>
</comment>
<dbReference type="EMBL" id="QFBC01000034">
    <property type="protein sequence ID" value="PWE52133.1"/>
    <property type="molecule type" value="Genomic_DNA"/>
</dbReference>
<evidence type="ECO:0000313" key="3">
    <source>
        <dbReference type="Proteomes" id="UP000245252"/>
    </source>
</evidence>
<name>A0A2U2DFN3_9HYPH</name>
<accession>A0A2U2DFN3</accession>
<dbReference type="Proteomes" id="UP000245252">
    <property type="component" value="Unassembled WGS sequence"/>
</dbReference>
<feature type="chain" id="PRO_5015626705" evidence="1">
    <location>
        <begin position="21"/>
        <end position="120"/>
    </location>
</feature>
<protein>
    <submittedName>
        <fullName evidence="2">Uncharacterized protein</fullName>
    </submittedName>
</protein>
<reference evidence="2 3" key="1">
    <citation type="submission" date="2018-05" db="EMBL/GenBank/DDBJ databases">
        <title>The draft genome of strain NS-104.</title>
        <authorList>
            <person name="Hang P."/>
            <person name="Jiang J."/>
        </authorList>
    </citation>
    <scope>NUCLEOTIDE SEQUENCE [LARGE SCALE GENOMIC DNA]</scope>
    <source>
        <strain evidence="2 3">NS-104</strain>
    </source>
</reference>
<gene>
    <name evidence="2" type="ORF">DEM27_32555</name>
</gene>
<evidence type="ECO:0000313" key="2">
    <source>
        <dbReference type="EMBL" id="PWE52133.1"/>
    </source>
</evidence>
<keyword evidence="3" id="KW-1185">Reference proteome</keyword>
<evidence type="ECO:0000256" key="1">
    <source>
        <dbReference type="SAM" id="SignalP"/>
    </source>
</evidence>
<feature type="signal peptide" evidence="1">
    <location>
        <begin position="1"/>
        <end position="20"/>
    </location>
</feature>
<proteinExistence type="predicted"/>
<keyword evidence="1" id="KW-0732">Signal</keyword>
<dbReference type="AlphaFoldDB" id="A0A2U2DFN3"/>
<dbReference type="RefSeq" id="WP_109462379.1">
    <property type="nucleotide sequence ID" value="NZ_QFBC01000034.1"/>
</dbReference>
<organism evidence="2 3">
    <name type="scientific">Metarhizobium album</name>
    <dbReference type="NCBI Taxonomy" id="2182425"/>
    <lineage>
        <taxon>Bacteria</taxon>
        <taxon>Pseudomonadati</taxon>
        <taxon>Pseudomonadota</taxon>
        <taxon>Alphaproteobacteria</taxon>
        <taxon>Hyphomicrobiales</taxon>
        <taxon>Rhizobiaceae</taxon>
        <taxon>Metarhizobium</taxon>
    </lineage>
</organism>
<sequence>MLRSVLGFLLISVSASQAAAQTPDQKTALEIMAGAAVVTQYCDYLELNNISYGIIMELNGIEADDLQTTGRFAGFLYEKMVPLMAEMNAATPEQVCAMGVLAYGPEGKLFANMLRWKKRN</sequence>